<dbReference type="Proteomes" id="UP001279734">
    <property type="component" value="Unassembled WGS sequence"/>
</dbReference>
<keyword evidence="2" id="KW-0472">Membrane</keyword>
<dbReference type="AlphaFoldDB" id="A0AAD3RWC6"/>
<sequence length="334" mass="37276">MFISRGLGIALSLVFGGLLLALVAELYYLLRWKKIRTSGRSSEEDYTAQAEQLFCPFCWKKPSSINDQSNNDISTIPTNPDANSHDPDIEMGTSKDMLLKAFGEDGVESEIMRLQNLAGPPRFLFTINEETKEDLESDDGKSKGDRSRKGSRTGSLSDLILAVEAPFLSPLSSPPLKASTALNPLHSYSRHGFNPLFESSLDAELNRLRASPPPKFKFLRDAEEKLYKRLLGEAEKSKVRNNGGCRLSDAKGRSLNSSMAAVGTDYRDGPSVKVFVGNSEAREINEYHHPQQKYHASSSQFNDLPHRFFRRLGLVNLRPPYLSFRSSKKSNPKS</sequence>
<accession>A0AAD3RWC6</accession>
<proteinExistence type="predicted"/>
<dbReference type="PANTHER" id="PTHR34054">
    <property type="entry name" value="EXPRESSED PROTEIN"/>
    <property type="match status" value="1"/>
</dbReference>
<keyword evidence="2" id="KW-1133">Transmembrane helix</keyword>
<name>A0AAD3RWC6_NEPGR</name>
<protein>
    <submittedName>
        <fullName evidence="3">Uncharacterized protein</fullName>
    </submittedName>
</protein>
<gene>
    <name evidence="3" type="ORF">Nepgr_000089</name>
</gene>
<reference evidence="3" key="1">
    <citation type="submission" date="2023-05" db="EMBL/GenBank/DDBJ databases">
        <title>Nepenthes gracilis genome sequencing.</title>
        <authorList>
            <person name="Fukushima K."/>
        </authorList>
    </citation>
    <scope>NUCLEOTIDE SEQUENCE</scope>
    <source>
        <strain evidence="3">SING2019-196</strain>
    </source>
</reference>
<evidence type="ECO:0000313" key="3">
    <source>
        <dbReference type="EMBL" id="GMG98249.1"/>
    </source>
</evidence>
<comment type="caution">
    <text evidence="3">The sequence shown here is derived from an EMBL/GenBank/DDBJ whole genome shotgun (WGS) entry which is preliminary data.</text>
</comment>
<evidence type="ECO:0000256" key="1">
    <source>
        <dbReference type="SAM" id="MobiDB-lite"/>
    </source>
</evidence>
<evidence type="ECO:0000256" key="2">
    <source>
        <dbReference type="SAM" id="Phobius"/>
    </source>
</evidence>
<feature type="region of interest" description="Disordered" evidence="1">
    <location>
        <begin position="130"/>
        <end position="153"/>
    </location>
</feature>
<keyword evidence="2" id="KW-0812">Transmembrane</keyword>
<organism evidence="3 4">
    <name type="scientific">Nepenthes gracilis</name>
    <name type="common">Slender pitcher plant</name>
    <dbReference type="NCBI Taxonomy" id="150966"/>
    <lineage>
        <taxon>Eukaryota</taxon>
        <taxon>Viridiplantae</taxon>
        <taxon>Streptophyta</taxon>
        <taxon>Embryophyta</taxon>
        <taxon>Tracheophyta</taxon>
        <taxon>Spermatophyta</taxon>
        <taxon>Magnoliopsida</taxon>
        <taxon>eudicotyledons</taxon>
        <taxon>Gunneridae</taxon>
        <taxon>Pentapetalae</taxon>
        <taxon>Caryophyllales</taxon>
        <taxon>Nepenthaceae</taxon>
        <taxon>Nepenthes</taxon>
    </lineage>
</organism>
<feature type="transmembrane region" description="Helical" evidence="2">
    <location>
        <begin position="6"/>
        <end position="30"/>
    </location>
</feature>
<keyword evidence="4" id="KW-1185">Reference proteome</keyword>
<feature type="compositionally biased region" description="Basic and acidic residues" evidence="1">
    <location>
        <begin position="138"/>
        <end position="148"/>
    </location>
</feature>
<evidence type="ECO:0000313" key="4">
    <source>
        <dbReference type="Proteomes" id="UP001279734"/>
    </source>
</evidence>
<dbReference type="InterPro" id="IPR045884">
    <property type="entry name" value="At5g59350-like"/>
</dbReference>
<dbReference type="EMBL" id="BSYO01000001">
    <property type="protein sequence ID" value="GMG98249.1"/>
    <property type="molecule type" value="Genomic_DNA"/>
</dbReference>
<dbReference type="PANTHER" id="PTHR34054:SF6">
    <property type="entry name" value="TRANSMEMBRANE PROTEIN"/>
    <property type="match status" value="1"/>
</dbReference>